<organism evidence="12 13">
    <name type="scientific">Morella rubra</name>
    <name type="common">Chinese bayberry</name>
    <dbReference type="NCBI Taxonomy" id="262757"/>
    <lineage>
        <taxon>Eukaryota</taxon>
        <taxon>Viridiplantae</taxon>
        <taxon>Streptophyta</taxon>
        <taxon>Embryophyta</taxon>
        <taxon>Tracheophyta</taxon>
        <taxon>Spermatophyta</taxon>
        <taxon>Magnoliopsida</taxon>
        <taxon>eudicotyledons</taxon>
        <taxon>Gunneridae</taxon>
        <taxon>Pentapetalae</taxon>
        <taxon>rosids</taxon>
        <taxon>fabids</taxon>
        <taxon>Fagales</taxon>
        <taxon>Myricaceae</taxon>
        <taxon>Morella</taxon>
    </lineage>
</organism>
<keyword evidence="13" id="KW-1185">Reference proteome</keyword>
<feature type="domain" description="Potassium channel" evidence="11">
    <location>
        <begin position="81"/>
        <end position="157"/>
    </location>
</feature>
<feature type="transmembrane region" description="Helical" evidence="10">
    <location>
        <begin position="104"/>
        <end position="123"/>
    </location>
</feature>
<keyword evidence="4 10" id="KW-0812">Transmembrane</keyword>
<evidence type="ECO:0000313" key="13">
    <source>
        <dbReference type="Proteomes" id="UP000516437"/>
    </source>
</evidence>
<dbReference type="PROSITE" id="PS00018">
    <property type="entry name" value="EF_HAND_1"/>
    <property type="match status" value="1"/>
</dbReference>
<feature type="transmembrane region" description="Helical" evidence="10">
    <location>
        <begin position="189"/>
        <end position="211"/>
    </location>
</feature>
<keyword evidence="6 10" id="KW-1133">Transmembrane helix</keyword>
<evidence type="ECO:0000256" key="7">
    <source>
        <dbReference type="ARBA" id="ARBA00023065"/>
    </source>
</evidence>
<dbReference type="InterPro" id="IPR013099">
    <property type="entry name" value="K_chnl_dom"/>
</dbReference>
<dbReference type="Gene3D" id="1.10.287.70">
    <property type="match status" value="2"/>
</dbReference>
<feature type="transmembrane region" description="Helical" evidence="10">
    <location>
        <begin position="247"/>
        <end position="267"/>
    </location>
</feature>
<evidence type="ECO:0000256" key="2">
    <source>
        <dbReference type="ARBA" id="ARBA00010159"/>
    </source>
</evidence>
<feature type="transmembrane region" description="Helical" evidence="10">
    <location>
        <begin position="129"/>
        <end position="149"/>
    </location>
</feature>
<evidence type="ECO:0000256" key="9">
    <source>
        <dbReference type="ARBA" id="ARBA00023303"/>
    </source>
</evidence>
<sequence length="354" mass="38996">MAYNDAQKKRLWLPKIANPTPPRDTVGAPKKIACGYSENSTFEDPVPIEIKGTTPSPHFLNHVVGNLHPTLMQVAISLPLYLGLGSVCFYLLRDQMKGNKTNGIVDSVYFCTVTMTTVGYGDITPDTALTKLLVCAYVFIGMALVGLVLSKAADYMIEKQETFLVKAIRRHRKVGPAQTRQLEVETNGVGYKCLWVFILLLVLGAAGVIFLVTVEKLNLIDAIYCVCITVSTLGYGDVTFRTKGGRVFAVFWILTSTILLAQFILYVGELKTRSRQRALLNRVLARSNITDGDLEAADLDHDGVVDAAEFVLYKLKVMGKISQQDISIIMKEFEGLDVNKSGSLPVNLQLIPKT</sequence>
<dbReference type="InterPro" id="IPR018247">
    <property type="entry name" value="EF_Hand_1_Ca_BS"/>
</dbReference>
<dbReference type="GO" id="GO:0022841">
    <property type="term" value="F:potassium ion leak channel activity"/>
    <property type="evidence" value="ECO:0007669"/>
    <property type="project" value="TreeGrafter"/>
</dbReference>
<comment type="caution">
    <text evidence="12">The sequence shown here is derived from an EMBL/GenBank/DDBJ whole genome shotgun (WGS) entry which is preliminary data.</text>
</comment>
<evidence type="ECO:0000259" key="11">
    <source>
        <dbReference type="Pfam" id="PF07885"/>
    </source>
</evidence>
<dbReference type="GO" id="GO:0005886">
    <property type="term" value="C:plasma membrane"/>
    <property type="evidence" value="ECO:0007669"/>
    <property type="project" value="TreeGrafter"/>
</dbReference>
<dbReference type="GO" id="GO:0030322">
    <property type="term" value="P:stabilization of membrane potential"/>
    <property type="evidence" value="ECO:0007669"/>
    <property type="project" value="TreeGrafter"/>
</dbReference>
<dbReference type="EMBL" id="RXIC02000022">
    <property type="protein sequence ID" value="KAB1215113.1"/>
    <property type="molecule type" value="Genomic_DNA"/>
</dbReference>
<keyword evidence="3" id="KW-0813">Transport</keyword>
<dbReference type="GO" id="GO:0015271">
    <property type="term" value="F:outward rectifier potassium channel activity"/>
    <property type="evidence" value="ECO:0007669"/>
    <property type="project" value="TreeGrafter"/>
</dbReference>
<dbReference type="GO" id="GO:0009705">
    <property type="term" value="C:plant-type vacuole membrane"/>
    <property type="evidence" value="ECO:0007669"/>
    <property type="project" value="TreeGrafter"/>
</dbReference>
<feature type="transmembrane region" description="Helical" evidence="10">
    <location>
        <begin position="71"/>
        <end position="92"/>
    </location>
</feature>
<keyword evidence="7" id="KW-0406">Ion transport</keyword>
<reference evidence="12 13" key="1">
    <citation type="journal article" date="2019" name="Plant Biotechnol. J.">
        <title>The red bayberry genome and genetic basis of sex determination.</title>
        <authorList>
            <person name="Jia H.M."/>
            <person name="Jia H.J."/>
            <person name="Cai Q.L."/>
            <person name="Wang Y."/>
            <person name="Zhao H.B."/>
            <person name="Yang W.F."/>
            <person name="Wang G.Y."/>
            <person name="Li Y.H."/>
            <person name="Zhan D.L."/>
            <person name="Shen Y.T."/>
            <person name="Niu Q.F."/>
            <person name="Chang L."/>
            <person name="Qiu J."/>
            <person name="Zhao L."/>
            <person name="Xie H.B."/>
            <person name="Fu W.Y."/>
            <person name="Jin J."/>
            <person name="Li X.W."/>
            <person name="Jiao Y."/>
            <person name="Zhou C.C."/>
            <person name="Tu T."/>
            <person name="Chai C.Y."/>
            <person name="Gao J.L."/>
            <person name="Fan L.J."/>
            <person name="van de Weg E."/>
            <person name="Wang J.Y."/>
            <person name="Gao Z.S."/>
        </authorList>
    </citation>
    <scope>NUCLEOTIDE SEQUENCE [LARGE SCALE GENOMIC DNA]</scope>
    <source>
        <tissue evidence="12">Leaves</tissue>
    </source>
</reference>
<evidence type="ECO:0000256" key="6">
    <source>
        <dbReference type="ARBA" id="ARBA00022989"/>
    </source>
</evidence>
<dbReference type="SUPFAM" id="SSF47473">
    <property type="entry name" value="EF-hand"/>
    <property type="match status" value="1"/>
</dbReference>
<evidence type="ECO:0000256" key="3">
    <source>
        <dbReference type="ARBA" id="ARBA00022448"/>
    </source>
</evidence>
<dbReference type="InterPro" id="IPR011992">
    <property type="entry name" value="EF-hand-dom_pair"/>
</dbReference>
<comment type="subcellular location">
    <subcellularLocation>
        <location evidence="1">Membrane</location>
        <topology evidence="1">Multi-pass membrane protein</topology>
    </subcellularLocation>
</comment>
<evidence type="ECO:0000256" key="5">
    <source>
        <dbReference type="ARBA" id="ARBA00022837"/>
    </source>
</evidence>
<evidence type="ECO:0000256" key="8">
    <source>
        <dbReference type="ARBA" id="ARBA00023136"/>
    </source>
</evidence>
<dbReference type="PANTHER" id="PTHR11003">
    <property type="entry name" value="POTASSIUM CHANNEL, SUBFAMILY K"/>
    <property type="match status" value="1"/>
</dbReference>
<dbReference type="Pfam" id="PF07885">
    <property type="entry name" value="Ion_trans_2"/>
    <property type="match status" value="2"/>
</dbReference>
<feature type="domain" description="Potassium channel" evidence="11">
    <location>
        <begin position="198"/>
        <end position="270"/>
    </location>
</feature>
<dbReference type="InterPro" id="IPR003280">
    <property type="entry name" value="2pore_dom_K_chnl"/>
</dbReference>
<comment type="similarity">
    <text evidence="2">Belongs to the two pore domain potassium channel (TC 1.A.1.7) family.</text>
</comment>
<dbReference type="SUPFAM" id="SSF81324">
    <property type="entry name" value="Voltage-gated potassium channels"/>
    <property type="match status" value="2"/>
</dbReference>
<dbReference type="AlphaFoldDB" id="A0A6A1VQP8"/>
<keyword evidence="9 12" id="KW-0407">Ion channel</keyword>
<dbReference type="Proteomes" id="UP000516437">
    <property type="component" value="Chromosome 4"/>
</dbReference>
<name>A0A6A1VQP8_9ROSI</name>
<protein>
    <submittedName>
        <fullName evidence="12">Two-pore potassium channel 1</fullName>
    </submittedName>
</protein>
<dbReference type="OrthoDB" id="415460at2759"/>
<dbReference type="PANTHER" id="PTHR11003:SF291">
    <property type="entry name" value="IP11374P"/>
    <property type="match status" value="1"/>
</dbReference>
<dbReference type="PRINTS" id="PR01333">
    <property type="entry name" value="2POREKCHANEL"/>
</dbReference>
<evidence type="ECO:0000313" key="12">
    <source>
        <dbReference type="EMBL" id="KAB1215113.1"/>
    </source>
</evidence>
<keyword evidence="8 10" id="KW-0472">Membrane</keyword>
<evidence type="ECO:0000256" key="1">
    <source>
        <dbReference type="ARBA" id="ARBA00004141"/>
    </source>
</evidence>
<keyword evidence="5" id="KW-0106">Calcium</keyword>
<evidence type="ECO:0000256" key="10">
    <source>
        <dbReference type="SAM" id="Phobius"/>
    </source>
</evidence>
<accession>A0A6A1VQP8</accession>
<proteinExistence type="inferred from homology"/>
<evidence type="ECO:0000256" key="4">
    <source>
        <dbReference type="ARBA" id="ARBA00022692"/>
    </source>
</evidence>
<gene>
    <name evidence="12" type="ORF">CJ030_MR4G016288</name>
</gene>